<dbReference type="GO" id="GO:0008270">
    <property type="term" value="F:zinc ion binding"/>
    <property type="evidence" value="ECO:0007669"/>
    <property type="project" value="UniProtKB-KW"/>
</dbReference>
<feature type="region of interest" description="Disordered" evidence="13">
    <location>
        <begin position="144"/>
        <end position="167"/>
    </location>
</feature>
<dbReference type="GO" id="GO:0003682">
    <property type="term" value="F:chromatin binding"/>
    <property type="evidence" value="ECO:0007669"/>
    <property type="project" value="TreeGrafter"/>
</dbReference>
<evidence type="ECO:0000259" key="15">
    <source>
        <dbReference type="Pfam" id="PF03104"/>
    </source>
</evidence>
<dbReference type="GO" id="GO:0005658">
    <property type="term" value="C:alpha DNA polymerase:primase complex"/>
    <property type="evidence" value="ECO:0007669"/>
    <property type="project" value="TreeGrafter"/>
</dbReference>
<dbReference type="SMART" id="SM00486">
    <property type="entry name" value="POLBc"/>
    <property type="match status" value="1"/>
</dbReference>
<sequence>MASLLGDLEGQATVKKTESSRLADLDASSFRSTNHFASSSNVASDPASDPFLVGAPSSDGFDGVEKARFDTAMDEFDNDLGGMDQRFFDDFPAVEPLGESSKLNEEVKTEDDDDDLFVKPTTAAAKPKGPAQRRQIVNASAIKPVKPKPEPVDNASPSPMLEEMKPKRKGVDWRTATSALAAASAPIVVSAEATDDSTAFNEEHKTFWWFDYDEPAPGTVRLVGKVRVKDEQMMVAQIKDGKKAEKVVPKFVSATVVVKNIKRKLYVLPKTKAEYYGGEVDEDDSDDEDDELPFDDVEGDFLDDAKGKWNLRNVSSTQGYVKRRYAFGIKGVPRKETNWLEVTCDFPAGKRNESDIPIDAAGEQYSHVFGSTATAFERFVVDHKIMGPCWLNISKPKVNKGDAFSWTKFKAEVDDKDISPFSSSDATAAKDVPRLTVLSLSSRTVVHLKENKREIVCAAARVWHDVDIDDPTPVEHQGSSSEVFVRNLFTDFPTGFDQQVRQHQGSPIFALFKAERPLLIQLLDYISRNDPDVIVGHDFGQLDLDVLLNRLCEKWPQLRSGWNTGLLAGRLLFDLTSDGSKSLIDSTTWSLTEMCETHLGIAREDIDPEDTAKFFDNVHSTAAHLKHFVLQCEADTYFQMAVAAKVQALPLTRQLTNLAGNSWNRTLAGNRAERNEYILLHRFYETGYIVPDKISSRKKKAQIDKAEKKKKKKTRDDNGEEEPKVEVKREKYKGGLVFEPEKGLWDRYVLVMDYNSLYPSIIQEFDIDFSTIDWTAEDAEDLDKMPDRAPCDGEPQGILPQLIASLVARRQIVKGLMKEKSATVAKLMQALKLIVNSMYGCLGYEGSRFYARPLAALTTFKGREILTRTKADAEGMSLNVIYGDTDSVIGEACTKVTNDKYKKLEIDRDAVFERVLLLNKKKYAARKVEDDGKGGPGEVTTEIKGLNMKRREFSKLSKDASKDVLDMILSAKATETVIQEIHEYLSDLGEKIRNGFKPLDDYIIHKRLGKNPEDYPDAKSLPHVQVALKMKAKGLSAKAGDVIPYIFCVPPNGETTKTAQAANAHHPDDVRRQGSTLKIDFEVYLSTQVLPPIERLCEHIEGTEKARLAVCLGLDALRSKSTSLDVREREFKTLQSQISDAQRFADAEPFRIRYRTCGTINPFDDILENKAGMLSEHGFFCGNIDKIYEAWLVCDEPTCRNRTRIMSVYGKECLASGCHGAMHFEYSDAVYQQLLYPDTLFDIERVRLTRSQAELSNARLALVLVSRSFSSPDDSQCSPLLRRAQRSACNSP</sequence>
<dbReference type="InterPro" id="IPR043502">
    <property type="entry name" value="DNA/RNA_pol_sf"/>
</dbReference>
<feature type="domain" description="Zinc finger DNA-directed DNA polymerase family B alpha" evidence="16">
    <location>
        <begin position="1184"/>
        <end position="1254"/>
    </location>
</feature>
<dbReference type="InterPro" id="IPR012337">
    <property type="entry name" value="RNaseH-like_sf"/>
</dbReference>
<dbReference type="Gene3D" id="1.10.287.690">
    <property type="entry name" value="Helix hairpin bin"/>
    <property type="match status" value="1"/>
</dbReference>
<gene>
    <name evidence="17" type="ORF">RHTO_06367</name>
</gene>
<comment type="subcellular location">
    <subcellularLocation>
        <location evidence="1">Nucleus</location>
    </subcellularLocation>
</comment>
<keyword evidence="12" id="KW-0539">Nucleus</keyword>
<dbReference type="PRINTS" id="PR00106">
    <property type="entry name" value="DNAPOLB"/>
</dbReference>
<reference evidence="17 18" key="1">
    <citation type="journal article" date="2012" name="Nat. Commun.">
        <title>A multi-omic map of the lipid-producing yeast Rhodosporidium toruloides.</title>
        <authorList>
            <person name="Zhu Z."/>
            <person name="Zhang S."/>
            <person name="Liu H."/>
            <person name="Shen H."/>
            <person name="Lin X."/>
            <person name="Yang F."/>
            <person name="Zhou Y.J."/>
            <person name="Jin G."/>
            <person name="Ye M."/>
            <person name="Zou H."/>
            <person name="Zou H."/>
            <person name="Zhao Z.K."/>
        </authorList>
    </citation>
    <scope>NUCLEOTIDE SEQUENCE [LARGE SCALE GENOMIC DNA]</scope>
    <source>
        <strain evidence="17 18">NP11</strain>
    </source>
</reference>
<feature type="domain" description="DNA-directed DNA polymerase family B exonuclease" evidence="15">
    <location>
        <begin position="367"/>
        <end position="552"/>
    </location>
</feature>
<feature type="compositionally biased region" description="Basic and acidic residues" evidence="13">
    <location>
        <begin position="714"/>
        <end position="726"/>
    </location>
</feature>
<dbReference type="InterPro" id="IPR015088">
    <property type="entry name" value="Znf_DNA-dir_DNA_pol_B_alpha"/>
</dbReference>
<dbReference type="Gene3D" id="3.30.420.10">
    <property type="entry name" value="Ribonuclease H-like superfamily/Ribonuclease H"/>
    <property type="match status" value="1"/>
</dbReference>
<dbReference type="InterPro" id="IPR006134">
    <property type="entry name" value="DNA-dir_DNA_pol_B_multi_dom"/>
</dbReference>
<dbReference type="InterPro" id="IPR006172">
    <property type="entry name" value="DNA-dir_DNA_pol_B"/>
</dbReference>
<dbReference type="GeneID" id="27370380"/>
<dbReference type="Gene3D" id="6.10.10.100">
    <property type="match status" value="1"/>
</dbReference>
<keyword evidence="9" id="KW-0862">Zinc</keyword>
<dbReference type="Gene3D" id="2.40.50.730">
    <property type="match status" value="1"/>
</dbReference>
<dbReference type="GO" id="GO:0006273">
    <property type="term" value="P:lagging strand elongation"/>
    <property type="evidence" value="ECO:0007669"/>
    <property type="project" value="TreeGrafter"/>
</dbReference>
<evidence type="ECO:0000256" key="2">
    <source>
        <dbReference type="ARBA" id="ARBA00005755"/>
    </source>
</evidence>
<dbReference type="Pfam" id="PF00136">
    <property type="entry name" value="DNA_pol_B"/>
    <property type="match status" value="1"/>
</dbReference>
<dbReference type="InterPro" id="IPR045846">
    <property type="entry name" value="POLBc_alpha"/>
</dbReference>
<evidence type="ECO:0000259" key="16">
    <source>
        <dbReference type="Pfam" id="PF08996"/>
    </source>
</evidence>
<dbReference type="GO" id="GO:0003688">
    <property type="term" value="F:DNA replication origin binding"/>
    <property type="evidence" value="ECO:0007669"/>
    <property type="project" value="TreeGrafter"/>
</dbReference>
<dbReference type="InterPro" id="IPR006133">
    <property type="entry name" value="DNA-dir_DNA_pol_B_exonuc"/>
</dbReference>
<evidence type="ECO:0000313" key="17">
    <source>
        <dbReference type="EMBL" id="EMS24363.1"/>
    </source>
</evidence>
<dbReference type="OrthoDB" id="6755010at2759"/>
<protein>
    <recommendedName>
        <fullName evidence="3">DNA-directed DNA polymerase</fullName>
        <ecNumber evidence="3">2.7.7.7</ecNumber>
    </recommendedName>
</protein>
<dbReference type="GO" id="GO:0003887">
    <property type="term" value="F:DNA-directed DNA polymerase activity"/>
    <property type="evidence" value="ECO:0007669"/>
    <property type="project" value="UniProtKB-KW"/>
</dbReference>
<evidence type="ECO:0000256" key="7">
    <source>
        <dbReference type="ARBA" id="ARBA00022723"/>
    </source>
</evidence>
<keyword evidence="4" id="KW-0808">Transferase</keyword>
<proteinExistence type="inferred from homology"/>
<dbReference type="Gene3D" id="3.30.70.2820">
    <property type="match status" value="1"/>
</dbReference>
<dbReference type="Pfam" id="PF03104">
    <property type="entry name" value="DNA_pol_B_exo1"/>
    <property type="match status" value="1"/>
</dbReference>
<dbReference type="Gene3D" id="3.90.1600.10">
    <property type="entry name" value="Palm domain of DNA polymerase"/>
    <property type="match status" value="1"/>
</dbReference>
<organism evidence="17 18">
    <name type="scientific">Rhodotorula toruloides (strain NP11)</name>
    <name type="common">Yeast</name>
    <name type="synonym">Rhodosporidium toruloides</name>
    <dbReference type="NCBI Taxonomy" id="1130832"/>
    <lineage>
        <taxon>Eukaryota</taxon>
        <taxon>Fungi</taxon>
        <taxon>Dikarya</taxon>
        <taxon>Basidiomycota</taxon>
        <taxon>Pucciniomycotina</taxon>
        <taxon>Microbotryomycetes</taxon>
        <taxon>Sporidiobolales</taxon>
        <taxon>Sporidiobolaceae</taxon>
        <taxon>Rhodotorula</taxon>
    </lineage>
</organism>
<dbReference type="Proteomes" id="UP000016926">
    <property type="component" value="Unassembled WGS sequence"/>
</dbReference>
<dbReference type="eggNOG" id="KOG0970">
    <property type="taxonomic scope" value="Eukaryota"/>
</dbReference>
<keyword evidence="7" id="KW-0479">Metal-binding</keyword>
<dbReference type="PANTHER" id="PTHR45861">
    <property type="entry name" value="DNA POLYMERASE ALPHA CATALYTIC SUBUNIT"/>
    <property type="match status" value="1"/>
</dbReference>
<dbReference type="GO" id="GO:0006272">
    <property type="term" value="P:leading strand elongation"/>
    <property type="evidence" value="ECO:0007669"/>
    <property type="project" value="TreeGrafter"/>
</dbReference>
<accession>M7XVU3</accession>
<keyword evidence="11" id="KW-0238">DNA-binding</keyword>
<dbReference type="PANTHER" id="PTHR45861:SF1">
    <property type="entry name" value="DNA POLYMERASE ALPHA CATALYTIC SUBUNIT"/>
    <property type="match status" value="1"/>
</dbReference>
<dbReference type="NCBIfam" id="TIGR00592">
    <property type="entry name" value="pol2"/>
    <property type="match status" value="1"/>
</dbReference>
<dbReference type="FunFam" id="1.10.132.60:FF:000004">
    <property type="entry name" value="DNA polymerase"/>
    <property type="match status" value="1"/>
</dbReference>
<dbReference type="RefSeq" id="XP_016275482.1">
    <property type="nucleotide sequence ID" value="XM_016420028.1"/>
</dbReference>
<dbReference type="GO" id="GO:0003697">
    <property type="term" value="F:single-stranded DNA binding"/>
    <property type="evidence" value="ECO:0007669"/>
    <property type="project" value="TreeGrafter"/>
</dbReference>
<feature type="region of interest" description="Disordered" evidence="13">
    <location>
        <begin position="700"/>
        <end position="726"/>
    </location>
</feature>
<feature type="domain" description="DNA-directed DNA polymerase family B multifunctional" evidence="14">
    <location>
        <begin position="662"/>
        <end position="1100"/>
    </location>
</feature>
<dbReference type="CDD" id="cd05776">
    <property type="entry name" value="DNA_polB_alpha_exo"/>
    <property type="match status" value="1"/>
</dbReference>
<evidence type="ECO:0000256" key="8">
    <source>
        <dbReference type="ARBA" id="ARBA00022771"/>
    </source>
</evidence>
<evidence type="ECO:0000313" key="18">
    <source>
        <dbReference type="Proteomes" id="UP000016926"/>
    </source>
</evidence>
<dbReference type="InterPro" id="IPR036397">
    <property type="entry name" value="RNaseH_sf"/>
</dbReference>
<dbReference type="InterPro" id="IPR023211">
    <property type="entry name" value="DNA_pol_palm_dom_sf"/>
</dbReference>
<evidence type="ECO:0000256" key="6">
    <source>
        <dbReference type="ARBA" id="ARBA00022705"/>
    </source>
</evidence>
<dbReference type="SUPFAM" id="SSF53098">
    <property type="entry name" value="Ribonuclease H-like"/>
    <property type="match status" value="1"/>
</dbReference>
<evidence type="ECO:0000256" key="13">
    <source>
        <dbReference type="SAM" id="MobiDB-lite"/>
    </source>
</evidence>
<keyword evidence="8" id="KW-0863">Zinc-finger</keyword>
<evidence type="ECO:0000256" key="5">
    <source>
        <dbReference type="ARBA" id="ARBA00022695"/>
    </source>
</evidence>
<evidence type="ECO:0000259" key="14">
    <source>
        <dbReference type="Pfam" id="PF00136"/>
    </source>
</evidence>
<dbReference type="CDD" id="cd05532">
    <property type="entry name" value="POLBc_alpha"/>
    <property type="match status" value="1"/>
</dbReference>
<dbReference type="SUPFAM" id="SSF56672">
    <property type="entry name" value="DNA/RNA polymerases"/>
    <property type="match status" value="1"/>
</dbReference>
<dbReference type="GO" id="GO:0000166">
    <property type="term" value="F:nucleotide binding"/>
    <property type="evidence" value="ECO:0007669"/>
    <property type="project" value="InterPro"/>
</dbReference>
<feature type="region of interest" description="Disordered" evidence="13">
    <location>
        <begin position="35"/>
        <end position="59"/>
    </location>
</feature>
<dbReference type="Gene3D" id="1.10.132.60">
    <property type="entry name" value="DNA polymerase family B, C-terminal domain"/>
    <property type="match status" value="1"/>
</dbReference>
<keyword evidence="5" id="KW-0548">Nucleotidyltransferase</keyword>
<dbReference type="GO" id="GO:1902975">
    <property type="term" value="P:mitotic DNA replication initiation"/>
    <property type="evidence" value="ECO:0007669"/>
    <property type="project" value="InterPro"/>
</dbReference>
<evidence type="ECO:0000256" key="12">
    <source>
        <dbReference type="ARBA" id="ARBA00023242"/>
    </source>
</evidence>
<evidence type="ECO:0000256" key="3">
    <source>
        <dbReference type="ARBA" id="ARBA00012417"/>
    </source>
</evidence>
<dbReference type="HOGENOM" id="CLU_001718_0_0_1"/>
<comment type="similarity">
    <text evidence="2">Belongs to the DNA polymerase type-B family.</text>
</comment>
<dbReference type="InterPro" id="IPR038256">
    <property type="entry name" value="Pol_alpha_znc_sf"/>
</dbReference>
<evidence type="ECO:0000256" key="11">
    <source>
        <dbReference type="ARBA" id="ARBA00023125"/>
    </source>
</evidence>
<dbReference type="EMBL" id="KB722645">
    <property type="protein sequence ID" value="EMS24363.1"/>
    <property type="molecule type" value="Genomic_DNA"/>
</dbReference>
<keyword evidence="10" id="KW-0239">DNA-directed DNA polymerase</keyword>
<dbReference type="InterPro" id="IPR042087">
    <property type="entry name" value="DNA_pol_B_thumb"/>
</dbReference>
<evidence type="ECO:0000256" key="10">
    <source>
        <dbReference type="ARBA" id="ARBA00022932"/>
    </source>
</evidence>
<keyword evidence="6" id="KW-0235">DNA replication</keyword>
<evidence type="ECO:0000256" key="1">
    <source>
        <dbReference type="ARBA" id="ARBA00004123"/>
    </source>
</evidence>
<dbReference type="Pfam" id="PF08996">
    <property type="entry name" value="zf-DNA_Pol"/>
    <property type="match status" value="1"/>
</dbReference>
<name>M7XVU3_RHOT1</name>
<dbReference type="Gene3D" id="1.10.3200.20">
    <property type="entry name" value="DNA Polymerase alpha, zinc finger"/>
    <property type="match status" value="2"/>
</dbReference>
<dbReference type="EC" id="2.7.7.7" evidence="3"/>
<evidence type="ECO:0000256" key="4">
    <source>
        <dbReference type="ARBA" id="ARBA00022679"/>
    </source>
</evidence>
<evidence type="ECO:0000256" key="9">
    <source>
        <dbReference type="ARBA" id="ARBA00022833"/>
    </source>
</evidence>
<keyword evidence="18" id="KW-1185">Reference proteome</keyword>